<feature type="signal peptide" evidence="2">
    <location>
        <begin position="1"/>
        <end position="20"/>
    </location>
</feature>
<dbReference type="PANTHER" id="PTHR11106:SF27">
    <property type="entry name" value="MACRO DOMAIN-CONTAINING PROTEIN"/>
    <property type="match status" value="1"/>
</dbReference>
<accession>A0A914WVQ7</accession>
<dbReference type="InterPro" id="IPR043472">
    <property type="entry name" value="Macro_dom-like"/>
</dbReference>
<name>A0A914WVQ7_9BILA</name>
<dbReference type="WBParaSite" id="PSAMB.scaffold5433size11696.g26660.t1">
    <property type="protein sequence ID" value="PSAMB.scaffold5433size11696.g26660.t1"/>
    <property type="gene ID" value="PSAMB.scaffold5433size11696.g26660"/>
</dbReference>
<evidence type="ECO:0000259" key="3">
    <source>
        <dbReference type="PROSITE" id="PS51154"/>
    </source>
</evidence>
<keyword evidence="2" id="KW-0732">Signal</keyword>
<dbReference type="Proteomes" id="UP000887566">
    <property type="component" value="Unplaced"/>
</dbReference>
<dbReference type="Pfam" id="PF01661">
    <property type="entry name" value="Macro"/>
    <property type="match status" value="1"/>
</dbReference>
<protein>
    <submittedName>
        <fullName evidence="5">Macro domain-containing protein</fullName>
    </submittedName>
</protein>
<proteinExistence type="predicted"/>
<feature type="domain" description="Macro" evidence="3">
    <location>
        <begin position="145"/>
        <end position="328"/>
    </location>
</feature>
<dbReference type="GO" id="GO:0140291">
    <property type="term" value="P:peptidyl-glutamate ADP-deribosylation"/>
    <property type="evidence" value="ECO:0007669"/>
    <property type="project" value="TreeGrafter"/>
</dbReference>
<dbReference type="Gene3D" id="3.40.220.10">
    <property type="entry name" value="Leucine Aminopeptidase, subunit E, domain 1"/>
    <property type="match status" value="1"/>
</dbReference>
<dbReference type="SMART" id="SM00506">
    <property type="entry name" value="A1pp"/>
    <property type="match status" value="1"/>
</dbReference>
<evidence type="ECO:0000256" key="1">
    <source>
        <dbReference type="SAM" id="MobiDB-lite"/>
    </source>
</evidence>
<dbReference type="SUPFAM" id="SSF52949">
    <property type="entry name" value="Macro domain-like"/>
    <property type="match status" value="1"/>
</dbReference>
<dbReference type="GO" id="GO:0140293">
    <property type="term" value="F:ADP-ribosylglutamate hydrolase activity"/>
    <property type="evidence" value="ECO:0007669"/>
    <property type="project" value="TreeGrafter"/>
</dbReference>
<dbReference type="GO" id="GO:0005654">
    <property type="term" value="C:nucleoplasm"/>
    <property type="evidence" value="ECO:0007669"/>
    <property type="project" value="TreeGrafter"/>
</dbReference>
<keyword evidence="4" id="KW-1185">Reference proteome</keyword>
<feature type="chain" id="PRO_5036758781" evidence="2">
    <location>
        <begin position="21"/>
        <end position="339"/>
    </location>
</feature>
<dbReference type="GO" id="GO:0006974">
    <property type="term" value="P:DNA damage response"/>
    <property type="evidence" value="ECO:0007669"/>
    <property type="project" value="TreeGrafter"/>
</dbReference>
<feature type="region of interest" description="Disordered" evidence="1">
    <location>
        <begin position="56"/>
        <end position="93"/>
    </location>
</feature>
<sequence length="339" mass="37391">MNAGRILLTCQLFCRTLVKADLYCQPLIGLNIQKSFKTRAFLESLVPPITACQSGCQQSTMSDHESGSEGSDGDSDDRPFASGGPLTRQRKSVRSVQLDYEKLSLEERRANYRCRDGYYPLSDPSVTVWPAYARIKKLSGGTPSSNTYPVNTRLNEKIAIFTGDITTLEIDCIVNAANRTLLGGGGVDGAIHRAAGPNLKIESGSLAPCETGEAKITYGYNLPAKCMVILDSHDVIHTVGPIGEKPDALESGYLNCLELAVAKNLKSIAFPCISTGVYGYPNKKAALVVLRTVREWLEKNDDKMDRIIFCLFMREDIEIYNRLLQDFFPLKENEQSADE</sequence>
<dbReference type="PROSITE" id="PS51154">
    <property type="entry name" value="MACRO"/>
    <property type="match status" value="1"/>
</dbReference>
<evidence type="ECO:0000313" key="5">
    <source>
        <dbReference type="WBParaSite" id="PSAMB.scaffold5433size11696.g26660.t1"/>
    </source>
</evidence>
<dbReference type="CDD" id="cd02908">
    <property type="entry name" value="Macro_OAADPr_deacetylase"/>
    <property type="match status" value="1"/>
</dbReference>
<dbReference type="GO" id="GO:0042278">
    <property type="term" value="P:purine nucleoside metabolic process"/>
    <property type="evidence" value="ECO:0007669"/>
    <property type="project" value="TreeGrafter"/>
</dbReference>
<evidence type="ECO:0000313" key="4">
    <source>
        <dbReference type="Proteomes" id="UP000887566"/>
    </source>
</evidence>
<organism evidence="4 5">
    <name type="scientific">Plectus sambesii</name>
    <dbReference type="NCBI Taxonomy" id="2011161"/>
    <lineage>
        <taxon>Eukaryota</taxon>
        <taxon>Metazoa</taxon>
        <taxon>Ecdysozoa</taxon>
        <taxon>Nematoda</taxon>
        <taxon>Chromadorea</taxon>
        <taxon>Plectida</taxon>
        <taxon>Plectina</taxon>
        <taxon>Plectoidea</taxon>
        <taxon>Plectidae</taxon>
        <taxon>Plectus</taxon>
    </lineage>
</organism>
<reference evidence="5" key="1">
    <citation type="submission" date="2022-11" db="UniProtKB">
        <authorList>
            <consortium name="WormBaseParasite"/>
        </authorList>
    </citation>
    <scope>IDENTIFICATION</scope>
</reference>
<dbReference type="PANTHER" id="PTHR11106">
    <property type="entry name" value="GANGLIOSIDE INDUCED DIFFERENTIATION ASSOCIATED PROTEIN 2-RELATED"/>
    <property type="match status" value="1"/>
</dbReference>
<evidence type="ECO:0000256" key="2">
    <source>
        <dbReference type="SAM" id="SignalP"/>
    </source>
</evidence>
<dbReference type="InterPro" id="IPR002589">
    <property type="entry name" value="Macro_dom"/>
</dbReference>
<dbReference type="AlphaFoldDB" id="A0A914WVQ7"/>